<dbReference type="EMBL" id="PVSZ01000013">
    <property type="protein sequence ID" value="PRT69902.1"/>
    <property type="molecule type" value="Genomic_DNA"/>
</dbReference>
<dbReference type="AlphaFoldDB" id="A0A2T0G1H6"/>
<keyword evidence="1" id="KW-0378">Hydrolase</keyword>
<organism evidence="1 2">
    <name type="scientific">Streptococcus anginosus</name>
    <dbReference type="NCBI Taxonomy" id="1328"/>
    <lineage>
        <taxon>Bacteria</taxon>
        <taxon>Bacillati</taxon>
        <taxon>Bacillota</taxon>
        <taxon>Bacilli</taxon>
        <taxon>Lactobacillales</taxon>
        <taxon>Streptococcaceae</taxon>
        <taxon>Streptococcus</taxon>
        <taxon>Streptococcus anginosus group</taxon>
    </lineage>
</organism>
<reference evidence="1 2" key="1">
    <citation type="journal article" date="1993" name="J. Dent. Res.">
        <title>The isolation and characterization of milleri group streptococci from dental periapical abscesses.</title>
        <authorList>
            <person name="Fisher L.E."/>
            <person name="Russell R.R."/>
        </authorList>
    </citation>
    <scope>NUCLEOTIDE SEQUENCE [LARGE SCALE GENOMIC DNA]</scope>
    <source>
        <strain evidence="1 2">OUP21</strain>
    </source>
</reference>
<comment type="caution">
    <text evidence="1">The sequence shown here is derived from an EMBL/GenBank/DDBJ whole genome shotgun (WGS) entry which is preliminary data.</text>
</comment>
<dbReference type="Gene3D" id="3.40.50.1820">
    <property type="entry name" value="alpha/beta hydrolase"/>
    <property type="match status" value="1"/>
</dbReference>
<evidence type="ECO:0000313" key="2">
    <source>
        <dbReference type="Proteomes" id="UP000238573"/>
    </source>
</evidence>
<accession>A0A2T0G1H6</accession>
<dbReference type="Proteomes" id="UP000238573">
    <property type="component" value="Unassembled WGS sequence"/>
</dbReference>
<gene>
    <name evidence="1" type="ORF">C6A27_06300</name>
</gene>
<protein>
    <submittedName>
        <fullName evidence="1">Alpha/beta hydrolase</fullName>
    </submittedName>
</protein>
<sequence>MEYIDINKDKKRMVLLIHPMLASAEGMKKLIADNIGNEYRYIIPNLSAHGRLIDKKYLSARQESENLHNYLKENDIREISLAFGASIGGVVLLELLKYKDIKIVKALFEGCSLCQNASVLEFIIRNIVLYERKKAIKNSDSANRKIISIYGETMGRMMAENLIRIDKQSIKNICHDCAFVDLPKLSEAEQKRCIFCYGSKEVNLKYAKRVISKEYPYAALRIWKGQNHCTKITTNVEGYCKMIKAEID</sequence>
<dbReference type="SUPFAM" id="SSF53474">
    <property type="entry name" value="alpha/beta-Hydrolases"/>
    <property type="match status" value="1"/>
</dbReference>
<evidence type="ECO:0000313" key="1">
    <source>
        <dbReference type="EMBL" id="PRT69902.1"/>
    </source>
</evidence>
<name>A0A2T0G1H6_STRAP</name>
<dbReference type="InterPro" id="IPR029058">
    <property type="entry name" value="AB_hydrolase_fold"/>
</dbReference>
<dbReference type="RefSeq" id="WP_004804269.1">
    <property type="nucleotide sequence ID" value="NZ_PVSZ01000013.1"/>
</dbReference>
<dbReference type="GO" id="GO:0016787">
    <property type="term" value="F:hydrolase activity"/>
    <property type="evidence" value="ECO:0007669"/>
    <property type="project" value="UniProtKB-KW"/>
</dbReference>
<proteinExistence type="predicted"/>